<accession>A0A7G7W722</accession>
<organism evidence="2 3">
    <name type="scientific">Hymenobacter sediminicola</name>
    <dbReference type="NCBI Taxonomy" id="2761579"/>
    <lineage>
        <taxon>Bacteria</taxon>
        <taxon>Pseudomonadati</taxon>
        <taxon>Bacteroidota</taxon>
        <taxon>Cytophagia</taxon>
        <taxon>Cytophagales</taxon>
        <taxon>Hymenobacteraceae</taxon>
        <taxon>Hymenobacter</taxon>
    </lineage>
</organism>
<dbReference type="KEGG" id="hsk:H4317_18795"/>
<dbReference type="InterPro" id="IPR026444">
    <property type="entry name" value="Secre_tail"/>
</dbReference>
<sequence length="560" mass="57053">MKLFTLSGLLLAILLTGNQSAAVAQHTPDWQRVQRLGLASSGISAATADANGNTYVAGSFFGTGRFGSFTFTSPAASSEGDGLVIKLDPYGNVLWARQITGFRSEYVSDIALDAAGNVTVVGTMYHDATFDASTTLRGATVSSPDLFVARYDANGTVLWARSYGGALDNADAFIGNGVALDAAGNVYVAGGLKGSVALGTSTLVNSSPQHAPVLLKLTSAGAVSWAKQGQIANSTANMSHQGAQHVSVDAAGNAVLVGEFVGSLRFGATALQTSSYWNEAFITRFDTGGNVVWAQQTNGTSWTHPTKVGLDAAGNAYVTGTHQGSTVVGSQALVSAGLTDGFVVKFDPSGSTQWAHTIGGGGNDVSSALAVTSMGEVYVTGSFTGSATLAPGTSLAGYGGTDIFVACYSAQGAIRWVQQAGGSGYETANTLCVDAAGRVYVGGQCPGPATFAPINFAGMGYPFIAQLIAPAALATSPARVVAPLQFSPNPAIETIRFNTLPAGSRIILLDALGRAVHTSVAASSAVAGTQISVRGLAPGTYLLRATDPTGRQYCGRLLVQ</sequence>
<dbReference type="AlphaFoldDB" id="A0A7G7W722"/>
<dbReference type="RefSeq" id="WP_185888082.1">
    <property type="nucleotide sequence ID" value="NZ_CP060202.1"/>
</dbReference>
<protein>
    <submittedName>
        <fullName evidence="2">T9SS type A sorting domain-containing protein</fullName>
    </submittedName>
</protein>
<dbReference type="PANTHER" id="PTHR35580">
    <property type="entry name" value="CELL SURFACE GLYCOPROTEIN (S-LAYER PROTEIN)-LIKE PROTEIN"/>
    <property type="match status" value="1"/>
</dbReference>
<dbReference type="InterPro" id="IPR052918">
    <property type="entry name" value="Motility_Chemotaxis_Reg"/>
</dbReference>
<keyword evidence="1" id="KW-0732">Signal</keyword>
<evidence type="ECO:0000313" key="3">
    <source>
        <dbReference type="Proteomes" id="UP000515489"/>
    </source>
</evidence>
<evidence type="ECO:0000256" key="1">
    <source>
        <dbReference type="SAM" id="SignalP"/>
    </source>
</evidence>
<dbReference type="PANTHER" id="PTHR35580:SF1">
    <property type="entry name" value="PHYTASE-LIKE DOMAIN-CONTAINING PROTEIN"/>
    <property type="match status" value="1"/>
</dbReference>
<reference evidence="2 3" key="1">
    <citation type="submission" date="2020-08" db="EMBL/GenBank/DDBJ databases">
        <title>Hymenobacter sp. S2-20-2 genome sequencing.</title>
        <authorList>
            <person name="Jin L."/>
        </authorList>
    </citation>
    <scope>NUCLEOTIDE SEQUENCE [LARGE SCALE GENOMIC DNA]</scope>
    <source>
        <strain evidence="2 3">S2-20-2</strain>
    </source>
</reference>
<dbReference type="Proteomes" id="UP000515489">
    <property type="component" value="Chromosome"/>
</dbReference>
<dbReference type="InterPro" id="IPR011042">
    <property type="entry name" value="6-blade_b-propeller_TolB-like"/>
</dbReference>
<keyword evidence="3" id="KW-1185">Reference proteome</keyword>
<feature type="signal peptide" evidence="1">
    <location>
        <begin position="1"/>
        <end position="21"/>
    </location>
</feature>
<evidence type="ECO:0000313" key="2">
    <source>
        <dbReference type="EMBL" id="QNH62165.1"/>
    </source>
</evidence>
<proteinExistence type="predicted"/>
<name>A0A7G7W722_9BACT</name>
<dbReference type="SUPFAM" id="SSF63829">
    <property type="entry name" value="Calcium-dependent phosphotriesterase"/>
    <property type="match status" value="1"/>
</dbReference>
<feature type="chain" id="PRO_5028802179" evidence="1">
    <location>
        <begin position="22"/>
        <end position="560"/>
    </location>
</feature>
<dbReference type="Gene3D" id="2.120.10.30">
    <property type="entry name" value="TolB, C-terminal domain"/>
    <property type="match status" value="1"/>
</dbReference>
<dbReference type="NCBIfam" id="TIGR04183">
    <property type="entry name" value="Por_Secre_tail"/>
    <property type="match status" value="1"/>
</dbReference>
<dbReference type="EMBL" id="CP060202">
    <property type="protein sequence ID" value="QNH62165.1"/>
    <property type="molecule type" value="Genomic_DNA"/>
</dbReference>
<gene>
    <name evidence="2" type="ORF">H4317_18795</name>
</gene>